<reference evidence="2 3" key="1">
    <citation type="submission" date="2016-12" db="EMBL/GenBank/DDBJ databases">
        <title>The whole genome sequencing and assembly of Bacillus cohnii DSM 6307T strain.</title>
        <authorList>
            <person name="Lee Y.-J."/>
            <person name="Yi H."/>
            <person name="Bahn Y.-S."/>
            <person name="Kim J.F."/>
            <person name="Lee D.-W."/>
        </authorList>
    </citation>
    <scope>NUCLEOTIDE SEQUENCE [LARGE SCALE GENOMIC DNA]</scope>
    <source>
        <strain evidence="2 3">DSM 6307</strain>
    </source>
</reference>
<evidence type="ECO:0000313" key="3">
    <source>
        <dbReference type="Proteomes" id="UP000215224"/>
    </source>
</evidence>
<name>A0A223KSI1_9BACI</name>
<keyword evidence="1" id="KW-1133">Transmembrane helix</keyword>
<evidence type="ECO:0008006" key="4">
    <source>
        <dbReference type="Google" id="ProtNLM"/>
    </source>
</evidence>
<dbReference type="EMBL" id="CP018866">
    <property type="protein sequence ID" value="AST92327.1"/>
    <property type="molecule type" value="Genomic_DNA"/>
</dbReference>
<sequence length="75" mass="9173">MKRMFETTYHTLKVFILFTGCTVLFYYGIVWLNQEYENYHRYDEPEGAAVKVAKMVEEKNDSWLQRLVFFYHFGE</sequence>
<dbReference type="RefSeq" id="WP_066414550.1">
    <property type="nucleotide sequence ID" value="NZ_CP018866.1"/>
</dbReference>
<dbReference type="Pfam" id="PF14004">
    <property type="entry name" value="DUF4227"/>
    <property type="match status" value="1"/>
</dbReference>
<dbReference type="STRING" id="1314751.GCA_001591425_01661"/>
<dbReference type="Proteomes" id="UP000215224">
    <property type="component" value="Chromosome"/>
</dbReference>
<evidence type="ECO:0000256" key="1">
    <source>
        <dbReference type="SAM" id="Phobius"/>
    </source>
</evidence>
<proteinExistence type="predicted"/>
<protein>
    <recommendedName>
        <fullName evidence="4">DUF4227 family protein</fullName>
    </recommendedName>
</protein>
<keyword evidence="3" id="KW-1185">Reference proteome</keyword>
<feature type="transmembrane region" description="Helical" evidence="1">
    <location>
        <begin position="12"/>
        <end position="32"/>
    </location>
</feature>
<dbReference type="AlphaFoldDB" id="A0A223KSI1"/>
<keyword evidence="1" id="KW-0812">Transmembrane</keyword>
<dbReference type="InterPro" id="IPR025321">
    <property type="entry name" value="DUF4227"/>
</dbReference>
<gene>
    <name evidence="2" type="ORF">BC6307_14035</name>
</gene>
<dbReference type="KEGG" id="bcoh:BC6307_14035"/>
<organism evidence="2 3">
    <name type="scientific">Sutcliffiella cohnii</name>
    <dbReference type="NCBI Taxonomy" id="33932"/>
    <lineage>
        <taxon>Bacteria</taxon>
        <taxon>Bacillati</taxon>
        <taxon>Bacillota</taxon>
        <taxon>Bacilli</taxon>
        <taxon>Bacillales</taxon>
        <taxon>Bacillaceae</taxon>
        <taxon>Sutcliffiella</taxon>
    </lineage>
</organism>
<keyword evidence="1" id="KW-0472">Membrane</keyword>
<evidence type="ECO:0000313" key="2">
    <source>
        <dbReference type="EMBL" id="AST92327.1"/>
    </source>
</evidence>
<accession>A0A223KSI1</accession>